<accession>V4BFI3</accession>
<evidence type="ECO:0000313" key="2">
    <source>
        <dbReference type="EMBL" id="ESP04627.1"/>
    </source>
</evidence>
<dbReference type="InterPro" id="IPR053004">
    <property type="entry name" value="MAGUK_Signaling_Regulators"/>
</dbReference>
<keyword evidence="3" id="KW-1185">Reference proteome</keyword>
<dbReference type="Gene3D" id="2.30.42.10">
    <property type="match status" value="1"/>
</dbReference>
<protein>
    <recommendedName>
        <fullName evidence="1">PDZ domain-containing protein</fullName>
    </recommendedName>
</protein>
<evidence type="ECO:0000313" key="3">
    <source>
        <dbReference type="Proteomes" id="UP000030746"/>
    </source>
</evidence>
<dbReference type="HOGENOM" id="CLU_2565023_0_0_1"/>
<dbReference type="PANTHER" id="PTHR46360">
    <property type="entry name" value="DISKS LARGE HOMOLOG 5"/>
    <property type="match status" value="1"/>
</dbReference>
<dbReference type="GO" id="GO:0035331">
    <property type="term" value="P:negative regulation of hippo signaling"/>
    <property type="evidence" value="ECO:0007669"/>
    <property type="project" value="TreeGrafter"/>
</dbReference>
<feature type="non-terminal residue" evidence="2">
    <location>
        <position position="1"/>
    </location>
</feature>
<proteinExistence type="predicted"/>
<dbReference type="GeneID" id="20233732"/>
<dbReference type="KEGG" id="lgi:LOTGIDRAFT_135850"/>
<dbReference type="Proteomes" id="UP000030746">
    <property type="component" value="Unassembled WGS sequence"/>
</dbReference>
<dbReference type="Pfam" id="PF00595">
    <property type="entry name" value="PDZ"/>
    <property type="match status" value="1"/>
</dbReference>
<dbReference type="InterPro" id="IPR001478">
    <property type="entry name" value="PDZ"/>
</dbReference>
<sequence length="91" mass="9947">RPHLREIRTIHIEKTAEPVGFQIQPGPEGGIFVSSVSENSLASDAGIVVGDQLLEYNSVDFRSVTAEQASAELSRPCSVMRLLVHFNLISK</sequence>
<dbReference type="SUPFAM" id="SSF50156">
    <property type="entry name" value="PDZ domain-like"/>
    <property type="match status" value="1"/>
</dbReference>
<name>V4BFI3_LOTGI</name>
<evidence type="ECO:0000259" key="1">
    <source>
        <dbReference type="PROSITE" id="PS50106"/>
    </source>
</evidence>
<organism evidence="2 3">
    <name type="scientific">Lottia gigantea</name>
    <name type="common">Giant owl limpet</name>
    <dbReference type="NCBI Taxonomy" id="225164"/>
    <lineage>
        <taxon>Eukaryota</taxon>
        <taxon>Metazoa</taxon>
        <taxon>Spiralia</taxon>
        <taxon>Lophotrochozoa</taxon>
        <taxon>Mollusca</taxon>
        <taxon>Gastropoda</taxon>
        <taxon>Patellogastropoda</taxon>
        <taxon>Lottioidea</taxon>
        <taxon>Lottiidae</taxon>
        <taxon>Lottia</taxon>
    </lineage>
</organism>
<dbReference type="PROSITE" id="PS50106">
    <property type="entry name" value="PDZ"/>
    <property type="match status" value="1"/>
</dbReference>
<gene>
    <name evidence="2" type="ORF">LOTGIDRAFT_135850</name>
</gene>
<dbReference type="OrthoDB" id="10067129at2759"/>
<dbReference type="SMART" id="SM00228">
    <property type="entry name" value="PDZ"/>
    <property type="match status" value="1"/>
</dbReference>
<dbReference type="GO" id="GO:0005886">
    <property type="term" value="C:plasma membrane"/>
    <property type="evidence" value="ECO:0007669"/>
    <property type="project" value="TreeGrafter"/>
</dbReference>
<dbReference type="EMBL" id="KB199676">
    <property type="protein sequence ID" value="ESP04627.1"/>
    <property type="molecule type" value="Genomic_DNA"/>
</dbReference>
<dbReference type="AlphaFoldDB" id="V4BFI3"/>
<dbReference type="STRING" id="225164.V4BFI3"/>
<dbReference type="OMA" id="NCGGIYV"/>
<reference evidence="2 3" key="1">
    <citation type="journal article" date="2013" name="Nature">
        <title>Insights into bilaterian evolution from three spiralian genomes.</title>
        <authorList>
            <person name="Simakov O."/>
            <person name="Marletaz F."/>
            <person name="Cho S.J."/>
            <person name="Edsinger-Gonzales E."/>
            <person name="Havlak P."/>
            <person name="Hellsten U."/>
            <person name="Kuo D.H."/>
            <person name="Larsson T."/>
            <person name="Lv J."/>
            <person name="Arendt D."/>
            <person name="Savage R."/>
            <person name="Osoegawa K."/>
            <person name="de Jong P."/>
            <person name="Grimwood J."/>
            <person name="Chapman J.A."/>
            <person name="Shapiro H."/>
            <person name="Aerts A."/>
            <person name="Otillar R.P."/>
            <person name="Terry A.Y."/>
            <person name="Boore J.L."/>
            <person name="Grigoriev I.V."/>
            <person name="Lindberg D.R."/>
            <person name="Seaver E.C."/>
            <person name="Weisblat D.A."/>
            <person name="Putnam N.H."/>
            <person name="Rokhsar D.S."/>
        </authorList>
    </citation>
    <scope>NUCLEOTIDE SEQUENCE [LARGE SCALE GENOMIC DNA]</scope>
</reference>
<dbReference type="InterPro" id="IPR036034">
    <property type="entry name" value="PDZ_sf"/>
</dbReference>
<dbReference type="RefSeq" id="XP_009044670.1">
    <property type="nucleotide sequence ID" value="XM_009046422.1"/>
</dbReference>
<feature type="domain" description="PDZ" evidence="1">
    <location>
        <begin position="9"/>
        <end position="84"/>
    </location>
</feature>
<dbReference type="CTD" id="20233732"/>
<dbReference type="PANTHER" id="PTHR46360:SF1">
    <property type="entry name" value="DISKS LARGE HOMOLOG 5"/>
    <property type="match status" value="1"/>
</dbReference>